<gene>
    <name evidence="1" type="ORF">F0225_07875</name>
</gene>
<dbReference type="EMBL" id="VTXC01000016">
    <property type="protein sequence ID" value="NOH71255.1"/>
    <property type="molecule type" value="Genomic_DNA"/>
</dbReference>
<evidence type="ECO:0000313" key="2">
    <source>
        <dbReference type="Proteomes" id="UP000565719"/>
    </source>
</evidence>
<dbReference type="InterPro" id="IPR028964">
    <property type="entry name" value="Imm8"/>
</dbReference>
<dbReference type="RefSeq" id="WP_171360618.1">
    <property type="nucleotide sequence ID" value="NZ_VTXC01000016.1"/>
</dbReference>
<proteinExistence type="predicted"/>
<name>A0A7Y4ED27_9VIBR</name>
<reference evidence="1 2" key="1">
    <citation type="submission" date="2019-09" db="EMBL/GenBank/DDBJ databases">
        <title>Draft genome sequencing and comparative genomics of hatchery-associated Vibrios.</title>
        <authorList>
            <person name="Kehlet-Delgado H."/>
            <person name="Mueller R.S."/>
        </authorList>
    </citation>
    <scope>NUCLEOTIDE SEQUENCE [LARGE SCALE GENOMIC DNA]</scope>
    <source>
        <strain evidence="1 2">99-46-Y</strain>
    </source>
</reference>
<dbReference type="AlphaFoldDB" id="A0A7Y4ED27"/>
<accession>A0A7Y4ED27</accession>
<sequence>MRAELKGIHSPDIDFTTFWPEEPDNFGFLLQAMIGPKGQDGKESFGIQVCTPDWLKSRYAKTEVLFGKHILIVFDYDIDRIKNYIAKYCERCVGDNWQDIASQLSKIGQWEFEGFSPI</sequence>
<organism evidence="1 2">
    <name type="scientific">Vibrio pectenicida</name>
    <dbReference type="NCBI Taxonomy" id="62763"/>
    <lineage>
        <taxon>Bacteria</taxon>
        <taxon>Pseudomonadati</taxon>
        <taxon>Pseudomonadota</taxon>
        <taxon>Gammaproteobacteria</taxon>
        <taxon>Vibrionales</taxon>
        <taxon>Vibrionaceae</taxon>
        <taxon>Vibrio</taxon>
    </lineage>
</organism>
<comment type="caution">
    <text evidence="1">The sequence shown here is derived from an EMBL/GenBank/DDBJ whole genome shotgun (WGS) entry which is preliminary data.</text>
</comment>
<dbReference type="Pfam" id="PF15586">
    <property type="entry name" value="Imm8"/>
    <property type="match status" value="1"/>
</dbReference>
<evidence type="ECO:0000313" key="1">
    <source>
        <dbReference type="EMBL" id="NOH71255.1"/>
    </source>
</evidence>
<dbReference type="Proteomes" id="UP000565719">
    <property type="component" value="Unassembled WGS sequence"/>
</dbReference>
<protein>
    <submittedName>
        <fullName evidence="1">Uncharacterized protein</fullName>
    </submittedName>
</protein>